<reference evidence="11 12" key="1">
    <citation type="submission" date="2019-08" db="EMBL/GenBank/DDBJ databases">
        <authorList>
            <person name="Ye J."/>
        </authorList>
    </citation>
    <scope>NUCLEOTIDE SEQUENCE [LARGE SCALE GENOMIC DNA]</scope>
    <source>
        <strain evidence="11 12">TK008</strain>
    </source>
</reference>
<evidence type="ECO:0000256" key="6">
    <source>
        <dbReference type="ARBA" id="ARBA00022592"/>
    </source>
</evidence>
<comment type="caution">
    <text evidence="11">The sequence shown here is derived from an EMBL/GenBank/DDBJ whole genome shotgun (WGS) entry which is preliminary data.</text>
</comment>
<keyword evidence="5 8" id="KW-0963">Cytoplasm</keyword>
<dbReference type="GO" id="GO:0030643">
    <property type="term" value="P:intracellular phosphate ion homeostasis"/>
    <property type="evidence" value="ECO:0007669"/>
    <property type="project" value="InterPro"/>
</dbReference>
<evidence type="ECO:0000256" key="9">
    <source>
        <dbReference type="SAM" id="MobiDB-lite"/>
    </source>
</evidence>
<dbReference type="InterPro" id="IPR026022">
    <property type="entry name" value="PhoU_dom"/>
</dbReference>
<dbReference type="AlphaFoldDB" id="A0A5C6S1H2"/>
<dbReference type="GO" id="GO:0006817">
    <property type="term" value="P:phosphate ion transport"/>
    <property type="evidence" value="ECO:0007669"/>
    <property type="project" value="UniProtKB-KW"/>
</dbReference>
<dbReference type="OrthoDB" id="9814256at2"/>
<dbReference type="NCBIfam" id="TIGR02135">
    <property type="entry name" value="phoU_full"/>
    <property type="match status" value="1"/>
</dbReference>
<comment type="subunit">
    <text evidence="3 8">Homodimer.</text>
</comment>
<comment type="similarity">
    <text evidence="2 8">Belongs to the PhoU family.</text>
</comment>
<dbReference type="GO" id="GO:0045936">
    <property type="term" value="P:negative regulation of phosphate metabolic process"/>
    <property type="evidence" value="ECO:0007669"/>
    <property type="project" value="InterPro"/>
</dbReference>
<organism evidence="11 12">
    <name type="scientific">Paracoccus aurantiacus</name>
    <dbReference type="NCBI Taxonomy" id="2599412"/>
    <lineage>
        <taxon>Bacteria</taxon>
        <taxon>Pseudomonadati</taxon>
        <taxon>Pseudomonadota</taxon>
        <taxon>Alphaproteobacteria</taxon>
        <taxon>Rhodobacterales</taxon>
        <taxon>Paracoccaceae</taxon>
        <taxon>Paracoccus</taxon>
    </lineage>
</organism>
<dbReference type="FunFam" id="1.20.58.220:FF:000004">
    <property type="entry name" value="Phosphate-specific transport system accessory protein PhoU"/>
    <property type="match status" value="1"/>
</dbReference>
<gene>
    <name evidence="11" type="primary">phoU</name>
    <name evidence="11" type="ORF">FQV27_13720</name>
</gene>
<evidence type="ECO:0000256" key="4">
    <source>
        <dbReference type="ARBA" id="ARBA00022448"/>
    </source>
</evidence>
<name>A0A5C6S1H2_9RHOB</name>
<comment type="function">
    <text evidence="7 8">Plays a role in the regulation of phosphate uptake.</text>
</comment>
<feature type="domain" description="PhoU" evidence="10">
    <location>
        <begin position="23"/>
        <end position="109"/>
    </location>
</feature>
<dbReference type="RefSeq" id="WP_147099491.1">
    <property type="nucleotide sequence ID" value="NZ_JBHUFH010000003.1"/>
</dbReference>
<keyword evidence="4 8" id="KW-0813">Transport</keyword>
<evidence type="ECO:0000256" key="7">
    <source>
        <dbReference type="ARBA" id="ARBA00056181"/>
    </source>
</evidence>
<feature type="region of interest" description="Disordered" evidence="9">
    <location>
        <begin position="222"/>
        <end position="248"/>
    </location>
</feature>
<sequence>MQNERHIASAFDRDLETIQALVVRMGGMVERAIADAATALEKMDEDLAEDVRRRDKQIDALDAQVNEEAARLIALRAPTATDLRLVLTVIKISASLERVGDYAKNMAKRSHVLAGLPAIDGAGMALRRMSLTVDRMLKDALDSYIQRDAVLAGDVRERDLEVDQMYNALFREFLTYMMEDPRNITPCMHLHFIAKNIERMGDHATSIAEQVIYLVTGEMPEDSRPKKDGVVQTAGADAPETLLNQIEE</sequence>
<comment type="subcellular location">
    <subcellularLocation>
        <location evidence="1 8">Cytoplasm</location>
    </subcellularLocation>
</comment>
<dbReference type="InterPro" id="IPR028366">
    <property type="entry name" value="PhoU"/>
</dbReference>
<evidence type="ECO:0000256" key="3">
    <source>
        <dbReference type="ARBA" id="ARBA00011738"/>
    </source>
</evidence>
<dbReference type="PANTHER" id="PTHR42930:SF3">
    <property type="entry name" value="PHOSPHATE-SPECIFIC TRANSPORT SYSTEM ACCESSORY PROTEIN PHOU"/>
    <property type="match status" value="1"/>
</dbReference>
<dbReference type="InterPro" id="IPR038078">
    <property type="entry name" value="PhoU-like_sf"/>
</dbReference>
<proteinExistence type="inferred from homology"/>
<dbReference type="Pfam" id="PF01895">
    <property type="entry name" value="PhoU"/>
    <property type="match status" value="2"/>
</dbReference>
<dbReference type="PIRSF" id="PIRSF003107">
    <property type="entry name" value="PhoU"/>
    <property type="match status" value="1"/>
</dbReference>
<dbReference type="Gene3D" id="1.20.58.220">
    <property type="entry name" value="Phosphate transport system protein phou homolog 2, domain 2"/>
    <property type="match status" value="2"/>
</dbReference>
<keyword evidence="6 8" id="KW-0592">Phosphate transport</keyword>
<evidence type="ECO:0000256" key="1">
    <source>
        <dbReference type="ARBA" id="ARBA00004496"/>
    </source>
</evidence>
<dbReference type="Proteomes" id="UP000321562">
    <property type="component" value="Unassembled WGS sequence"/>
</dbReference>
<evidence type="ECO:0000259" key="10">
    <source>
        <dbReference type="Pfam" id="PF01895"/>
    </source>
</evidence>
<keyword evidence="12" id="KW-1185">Reference proteome</keyword>
<protein>
    <recommendedName>
        <fullName evidence="8">Phosphate-specific transport system accessory protein PhoU</fullName>
    </recommendedName>
</protein>
<evidence type="ECO:0000256" key="5">
    <source>
        <dbReference type="ARBA" id="ARBA00022490"/>
    </source>
</evidence>
<dbReference type="PANTHER" id="PTHR42930">
    <property type="entry name" value="PHOSPHATE-SPECIFIC TRANSPORT SYSTEM ACCESSORY PROTEIN PHOU"/>
    <property type="match status" value="1"/>
</dbReference>
<dbReference type="EMBL" id="VOPL01000005">
    <property type="protein sequence ID" value="TXB68233.1"/>
    <property type="molecule type" value="Genomic_DNA"/>
</dbReference>
<evidence type="ECO:0000313" key="11">
    <source>
        <dbReference type="EMBL" id="TXB68233.1"/>
    </source>
</evidence>
<evidence type="ECO:0000256" key="8">
    <source>
        <dbReference type="PIRNR" id="PIRNR003107"/>
    </source>
</evidence>
<dbReference type="GO" id="GO:0005737">
    <property type="term" value="C:cytoplasm"/>
    <property type="evidence" value="ECO:0007669"/>
    <property type="project" value="UniProtKB-SubCell"/>
</dbReference>
<evidence type="ECO:0000256" key="2">
    <source>
        <dbReference type="ARBA" id="ARBA00008107"/>
    </source>
</evidence>
<accession>A0A5C6S1H2</accession>
<feature type="domain" description="PhoU" evidence="10">
    <location>
        <begin position="126"/>
        <end position="211"/>
    </location>
</feature>
<dbReference type="SUPFAM" id="SSF109755">
    <property type="entry name" value="PhoU-like"/>
    <property type="match status" value="1"/>
</dbReference>
<evidence type="ECO:0000313" key="12">
    <source>
        <dbReference type="Proteomes" id="UP000321562"/>
    </source>
</evidence>